<gene>
    <name evidence="1" type="ORF">OMO38_10480</name>
</gene>
<keyword evidence="2" id="KW-1185">Reference proteome</keyword>
<accession>A0ABT3HYU4</accession>
<dbReference type="Proteomes" id="UP001163731">
    <property type="component" value="Unassembled WGS sequence"/>
</dbReference>
<comment type="caution">
    <text evidence="1">The sequence shown here is derived from an EMBL/GenBank/DDBJ whole genome shotgun (WGS) entry which is preliminary data.</text>
</comment>
<proteinExistence type="predicted"/>
<reference evidence="1" key="1">
    <citation type="submission" date="2022-10" db="EMBL/GenBank/DDBJ databases">
        <title>Chryseobacterium babae sp. nov. isolated from the gut of the beetle Oryctes rhinoceros, and Chryseobacterium kimseyorum sp. nov., isolated from a stick insect rearing cage.</title>
        <authorList>
            <person name="Shelomi M."/>
            <person name="Han C.-J."/>
            <person name="Chen W.-M."/>
            <person name="Chen H.-K."/>
            <person name="Liaw S.-J."/>
            <person name="Muhle E."/>
            <person name="Clermont D."/>
        </authorList>
    </citation>
    <scope>NUCLEOTIDE SEQUENCE</scope>
    <source>
        <strain evidence="1">09-1422</strain>
    </source>
</reference>
<organism evidence="1 2">
    <name type="scientific">Chryseobacterium kimseyorum</name>
    <dbReference type="NCBI Taxonomy" id="2984028"/>
    <lineage>
        <taxon>Bacteria</taxon>
        <taxon>Pseudomonadati</taxon>
        <taxon>Bacteroidota</taxon>
        <taxon>Flavobacteriia</taxon>
        <taxon>Flavobacteriales</taxon>
        <taxon>Weeksellaceae</taxon>
        <taxon>Chryseobacterium group</taxon>
        <taxon>Chryseobacterium</taxon>
    </lineage>
</organism>
<dbReference type="RefSeq" id="WP_264750130.1">
    <property type="nucleotide sequence ID" value="NZ_JAPDHW010000006.1"/>
</dbReference>
<sequence length="72" mass="8008">MKNILFISFVVILNLNATAVIKSDVYLCDSAGGKKYHYSKNCRGLSSCKHEIIKVSLKKAQTLGKTLCGWEE</sequence>
<evidence type="ECO:0000313" key="1">
    <source>
        <dbReference type="EMBL" id="MCW3168948.1"/>
    </source>
</evidence>
<dbReference type="EMBL" id="JAPDHW010000006">
    <property type="protein sequence ID" value="MCW3168948.1"/>
    <property type="molecule type" value="Genomic_DNA"/>
</dbReference>
<evidence type="ECO:0000313" key="2">
    <source>
        <dbReference type="Proteomes" id="UP001163731"/>
    </source>
</evidence>
<name>A0ABT3HYU4_9FLAO</name>
<protein>
    <submittedName>
        <fullName evidence="1">Uncharacterized protein</fullName>
    </submittedName>
</protein>